<dbReference type="GO" id="GO:0003723">
    <property type="term" value="F:RNA binding"/>
    <property type="evidence" value="ECO:0007669"/>
    <property type="project" value="UniProtKB-UniRule"/>
</dbReference>
<comment type="caution">
    <text evidence="4">The sequence shown here is derived from an EMBL/GenBank/DDBJ whole genome shotgun (WGS) entry which is preliminary data.</text>
</comment>
<proteinExistence type="predicted"/>
<dbReference type="InterPro" id="IPR035979">
    <property type="entry name" value="RBD_domain_sf"/>
</dbReference>
<evidence type="ECO:0000313" key="5">
    <source>
        <dbReference type="Proteomes" id="UP001281410"/>
    </source>
</evidence>
<keyword evidence="1" id="KW-0694">RNA-binding</keyword>
<evidence type="ECO:0000256" key="2">
    <source>
        <dbReference type="SAM" id="MobiDB-lite"/>
    </source>
</evidence>
<keyword evidence="5" id="KW-1185">Reference proteome</keyword>
<feature type="domain" description="RRM" evidence="3">
    <location>
        <begin position="97"/>
        <end position="174"/>
    </location>
</feature>
<dbReference type="InterPro" id="IPR012677">
    <property type="entry name" value="Nucleotide-bd_a/b_plait_sf"/>
</dbReference>
<dbReference type="SUPFAM" id="SSF54928">
    <property type="entry name" value="RNA-binding domain, RBD"/>
    <property type="match status" value="1"/>
</dbReference>
<evidence type="ECO:0000256" key="1">
    <source>
        <dbReference type="PROSITE-ProRule" id="PRU00176"/>
    </source>
</evidence>
<feature type="compositionally biased region" description="Basic and acidic residues" evidence="2">
    <location>
        <begin position="72"/>
        <end position="88"/>
    </location>
</feature>
<gene>
    <name evidence="4" type="ORF">Dsin_005584</name>
</gene>
<organism evidence="4 5">
    <name type="scientific">Dipteronia sinensis</name>
    <dbReference type="NCBI Taxonomy" id="43782"/>
    <lineage>
        <taxon>Eukaryota</taxon>
        <taxon>Viridiplantae</taxon>
        <taxon>Streptophyta</taxon>
        <taxon>Embryophyta</taxon>
        <taxon>Tracheophyta</taxon>
        <taxon>Spermatophyta</taxon>
        <taxon>Magnoliopsida</taxon>
        <taxon>eudicotyledons</taxon>
        <taxon>Gunneridae</taxon>
        <taxon>Pentapetalae</taxon>
        <taxon>rosids</taxon>
        <taxon>malvids</taxon>
        <taxon>Sapindales</taxon>
        <taxon>Sapindaceae</taxon>
        <taxon>Hippocastanoideae</taxon>
        <taxon>Acereae</taxon>
        <taxon>Dipteronia</taxon>
    </lineage>
</organism>
<feature type="region of interest" description="Disordered" evidence="2">
    <location>
        <begin position="67"/>
        <end position="88"/>
    </location>
</feature>
<dbReference type="SMART" id="SM00360">
    <property type="entry name" value="RRM"/>
    <property type="match status" value="1"/>
</dbReference>
<dbReference type="Pfam" id="PF00076">
    <property type="entry name" value="RRM_1"/>
    <property type="match status" value="1"/>
</dbReference>
<dbReference type="Proteomes" id="UP001281410">
    <property type="component" value="Unassembled WGS sequence"/>
</dbReference>
<dbReference type="EMBL" id="JANJYJ010000002">
    <property type="protein sequence ID" value="KAK3225722.1"/>
    <property type="molecule type" value="Genomic_DNA"/>
</dbReference>
<protein>
    <recommendedName>
        <fullName evidence="3">RRM domain-containing protein</fullName>
    </recommendedName>
</protein>
<dbReference type="AlphaFoldDB" id="A0AAE0AX49"/>
<evidence type="ECO:0000259" key="3">
    <source>
        <dbReference type="PROSITE" id="PS50102"/>
    </source>
</evidence>
<dbReference type="CDD" id="cd00590">
    <property type="entry name" value="RRM_SF"/>
    <property type="match status" value="1"/>
</dbReference>
<name>A0AAE0AX49_9ROSI</name>
<dbReference type="InterPro" id="IPR000504">
    <property type="entry name" value="RRM_dom"/>
</dbReference>
<evidence type="ECO:0000313" key="4">
    <source>
        <dbReference type="EMBL" id="KAK3225722.1"/>
    </source>
</evidence>
<feature type="compositionally biased region" description="Basic and acidic residues" evidence="2">
    <location>
        <begin position="232"/>
        <end position="243"/>
    </location>
</feature>
<reference evidence="4" key="1">
    <citation type="journal article" date="2023" name="Plant J.">
        <title>Genome sequences and population genomics provide insights into the demographic history, inbreeding, and mutation load of two 'living fossil' tree species of Dipteronia.</title>
        <authorList>
            <person name="Feng Y."/>
            <person name="Comes H.P."/>
            <person name="Chen J."/>
            <person name="Zhu S."/>
            <person name="Lu R."/>
            <person name="Zhang X."/>
            <person name="Li P."/>
            <person name="Qiu J."/>
            <person name="Olsen K.M."/>
            <person name="Qiu Y."/>
        </authorList>
    </citation>
    <scope>NUCLEOTIDE SEQUENCE</scope>
    <source>
        <strain evidence="4">NBL</strain>
    </source>
</reference>
<dbReference type="Gene3D" id="3.30.70.330">
    <property type="match status" value="1"/>
</dbReference>
<feature type="region of interest" description="Disordered" evidence="2">
    <location>
        <begin position="213"/>
        <end position="245"/>
    </location>
</feature>
<sequence length="286" mass="32360">MNSSSSSNLRCVKMNESCEGIAIVSDFKVAVSWVNSDGLGSLKHVNIIYDIRNGLINLAKERSSLHYGNRQSRREEARGHGERRSTGGSRDFREKLVSVFIVNLNSKVDVACLWGVFKVFGRVRDAFLSSKNSLRKSRHPFVRFESMEEAIKVANSVDGIHVYGWPISAKIAKFNWNNRRSVEIEKSGGRTQSEKMGWYGFLDRGSAEWVHRNGSKNQRSYAEAVRGPQTGFKEKSGEKKDQDLSTTWKKQKFTANWLSKYAIGTLKECAIGTLKECGRQKHIMVI</sequence>
<accession>A0AAE0AX49</accession>
<dbReference type="PROSITE" id="PS50102">
    <property type="entry name" value="RRM"/>
    <property type="match status" value="1"/>
</dbReference>